<name>A0A484HBV2_9ZZZZ</name>
<dbReference type="EC" id="2.1.1.171" evidence="3"/>
<accession>A0A484HBV2</accession>
<dbReference type="SUPFAM" id="SSF53335">
    <property type="entry name" value="S-adenosyl-L-methionine-dependent methyltransferases"/>
    <property type="match status" value="1"/>
</dbReference>
<sequence>MQYIVGGAFRGRRLVSLPAGTAIRPTTGRLRETIFNVLVHRFQNNMNWTLSGARVADAFAGTGAMGFEALSRGAAHVTFIDHATAAQSVIRANRHALGVEARSTILVQDVLQPPAAIHACTLIFLDSPYNDNDSMTAAALAALRAVGWLAHGALCVIEHLASRKIELPAGFRLANTRSYGKANVLFLWALD</sequence>
<proteinExistence type="predicted"/>
<protein>
    <submittedName>
        <fullName evidence="3">16S rRNA (Guanine(966)-N(2))-methyltransferase ## SSU rRNA m(2)G966</fullName>
        <ecNumber evidence="3">2.1.1.171</ecNumber>
    </submittedName>
</protein>
<dbReference type="InterPro" id="IPR029063">
    <property type="entry name" value="SAM-dependent_MTases_sf"/>
</dbReference>
<evidence type="ECO:0000256" key="2">
    <source>
        <dbReference type="ARBA" id="ARBA00022679"/>
    </source>
</evidence>
<dbReference type="CDD" id="cd02440">
    <property type="entry name" value="AdoMet_MTases"/>
    <property type="match status" value="1"/>
</dbReference>
<dbReference type="InterPro" id="IPR004398">
    <property type="entry name" value="RNA_MeTrfase_RsmD"/>
</dbReference>
<dbReference type="PIRSF" id="PIRSF004553">
    <property type="entry name" value="CHP00095"/>
    <property type="match status" value="1"/>
</dbReference>
<dbReference type="AlphaFoldDB" id="A0A484HBV2"/>
<dbReference type="PANTHER" id="PTHR43542">
    <property type="entry name" value="METHYLTRANSFERASE"/>
    <property type="match status" value="1"/>
</dbReference>
<dbReference type="GO" id="GO:0052913">
    <property type="term" value="F:16S rRNA (guanine(966)-N(2))-methyltransferase activity"/>
    <property type="evidence" value="ECO:0007669"/>
    <property type="project" value="UniProtKB-EC"/>
</dbReference>
<dbReference type="Pfam" id="PF03602">
    <property type="entry name" value="Cons_hypoth95"/>
    <property type="match status" value="1"/>
</dbReference>
<keyword evidence="2 3" id="KW-0808">Transferase</keyword>
<dbReference type="EMBL" id="LR026963">
    <property type="protein sequence ID" value="VBB69282.1"/>
    <property type="molecule type" value="Genomic_DNA"/>
</dbReference>
<dbReference type="PANTHER" id="PTHR43542:SF1">
    <property type="entry name" value="METHYLTRANSFERASE"/>
    <property type="match status" value="1"/>
</dbReference>
<organism evidence="3">
    <name type="scientific">invertebrate metagenome</name>
    <dbReference type="NCBI Taxonomy" id="1711999"/>
    <lineage>
        <taxon>unclassified sequences</taxon>
        <taxon>metagenomes</taxon>
        <taxon>organismal metagenomes</taxon>
    </lineage>
</organism>
<keyword evidence="1 3" id="KW-0489">Methyltransferase</keyword>
<reference evidence="3" key="1">
    <citation type="submission" date="2018-10" db="EMBL/GenBank/DDBJ databases">
        <authorList>
            <person name="Gruber-Vodicka H."/>
            <person name="Jaeckle O."/>
        </authorList>
    </citation>
    <scope>NUCLEOTIDE SEQUENCE</scope>
</reference>
<dbReference type="NCBIfam" id="TIGR00095">
    <property type="entry name" value="16S rRNA (guanine(966)-N(2))-methyltransferase RsmD"/>
    <property type="match status" value="1"/>
</dbReference>
<evidence type="ECO:0000313" key="3">
    <source>
        <dbReference type="EMBL" id="VBB69282.1"/>
    </source>
</evidence>
<evidence type="ECO:0000256" key="1">
    <source>
        <dbReference type="ARBA" id="ARBA00022603"/>
    </source>
</evidence>
<dbReference type="Gene3D" id="3.40.50.150">
    <property type="entry name" value="Vaccinia Virus protein VP39"/>
    <property type="match status" value="1"/>
</dbReference>
<gene>
    <name evidence="3" type="ORF">RIEGSTA812A_PEG_755</name>
</gene>